<dbReference type="InterPro" id="IPR003439">
    <property type="entry name" value="ABC_transporter-like_ATP-bd"/>
</dbReference>
<evidence type="ECO:0000256" key="4">
    <source>
        <dbReference type="ARBA" id="ARBA00022741"/>
    </source>
</evidence>
<dbReference type="GO" id="GO:0005524">
    <property type="term" value="F:ATP binding"/>
    <property type="evidence" value="ECO:0007669"/>
    <property type="project" value="UniProtKB-KW"/>
</dbReference>
<feature type="domain" description="ABC transporter" evidence="9">
    <location>
        <begin position="374"/>
        <end position="575"/>
    </location>
</feature>
<keyword evidence="2" id="KW-0813">Transport</keyword>
<feature type="transmembrane region" description="Helical" evidence="8">
    <location>
        <begin position="158"/>
        <end position="180"/>
    </location>
</feature>
<dbReference type="PROSITE" id="PS50893">
    <property type="entry name" value="ABC_TRANSPORTER_2"/>
    <property type="match status" value="1"/>
</dbReference>
<protein>
    <submittedName>
        <fullName evidence="11">ABC transporter ATP-binding protein/permease</fullName>
    </submittedName>
</protein>
<keyword evidence="5 11" id="KW-0067">ATP-binding</keyword>
<dbReference type="Proteomes" id="UP001524642">
    <property type="component" value="Unassembled WGS sequence"/>
</dbReference>
<dbReference type="InterPro" id="IPR027417">
    <property type="entry name" value="P-loop_NTPase"/>
</dbReference>
<dbReference type="SMART" id="SM00382">
    <property type="entry name" value="AAA"/>
    <property type="match status" value="1"/>
</dbReference>
<proteinExistence type="predicted"/>
<dbReference type="PROSITE" id="PS50929">
    <property type="entry name" value="ABC_TM1F"/>
    <property type="match status" value="1"/>
</dbReference>
<dbReference type="Pfam" id="PF06472">
    <property type="entry name" value="ABC_membrane_2"/>
    <property type="match status" value="1"/>
</dbReference>
<dbReference type="PROSITE" id="PS00211">
    <property type="entry name" value="ABC_TRANSPORTER_1"/>
    <property type="match status" value="1"/>
</dbReference>
<evidence type="ECO:0000259" key="9">
    <source>
        <dbReference type="PROSITE" id="PS50893"/>
    </source>
</evidence>
<evidence type="ECO:0000256" key="5">
    <source>
        <dbReference type="ARBA" id="ARBA00022840"/>
    </source>
</evidence>
<evidence type="ECO:0000256" key="8">
    <source>
        <dbReference type="SAM" id="Phobius"/>
    </source>
</evidence>
<keyword evidence="7 8" id="KW-0472">Membrane</keyword>
<feature type="domain" description="ABC transmembrane type-1" evidence="10">
    <location>
        <begin position="32"/>
        <end position="339"/>
    </location>
</feature>
<feature type="transmembrane region" description="Helical" evidence="8">
    <location>
        <begin position="80"/>
        <end position="102"/>
    </location>
</feature>
<sequence length="575" mass="63335">MRHTLAALGDAWALSRPFWNGEHRWAARGLLAVVVVLNLALVAMNVILTYWQRGFYNTLETKDWESFIHLLLLGAPTDDFAFMPGFSIIATLYILVAVYALYLKQALQIRWRTWLTNDLLRRWMGHRAYYRLSIRDSGADNPDQRISDDARLFVESNLTLGLGLMRAVVTLLSFIVVLWNLSDGITVFGVQIPGYLVWVALAYSLIGTWITHLIGRKLIPLNFLQEKVEADFRYALVRVRENVEGIALYRGEDEERRGLYDRFGAVIGNWRAIMTATKHVSFFTAGFSQVASIFPLVVAAPNFFAGRIPLGALIQTSSAFGSVQESLSWFVSNYTDLAAWRATVQRLTGFEAAIAEAEATVHSGPSMATAGAGLEATALELHLPDGRELLKDAALSVAPGEAVLVTGPSGSGKSTLFRALAGLWPFGSGRIAVPEGKPALFLPQRPYLPIGTLRRSLAYPAAAAEFDDTALRNALTDVGLGRLIPQLDITAAWDRVLSGGEQQRLAVARALLHRPAWLFLDEATASVDAEAEQHLYTLLRERLPGTAIVSIAHRPAVAAYHDRVVRVEGHRLVPA</sequence>
<comment type="subcellular location">
    <subcellularLocation>
        <location evidence="1">Cell membrane</location>
        <topology evidence="1">Multi-pass membrane protein</topology>
    </subcellularLocation>
</comment>
<name>A0ABT1WZT5_9PROT</name>
<dbReference type="InterPro" id="IPR011527">
    <property type="entry name" value="ABC1_TM_dom"/>
</dbReference>
<feature type="transmembrane region" description="Helical" evidence="8">
    <location>
        <begin position="192"/>
        <end position="214"/>
    </location>
</feature>
<evidence type="ECO:0000256" key="2">
    <source>
        <dbReference type="ARBA" id="ARBA00022448"/>
    </source>
</evidence>
<dbReference type="InterPro" id="IPR036640">
    <property type="entry name" value="ABC1_TM_sf"/>
</dbReference>
<keyword evidence="4" id="KW-0547">Nucleotide-binding</keyword>
<keyword evidence="12" id="KW-1185">Reference proteome</keyword>
<evidence type="ECO:0000256" key="6">
    <source>
        <dbReference type="ARBA" id="ARBA00022989"/>
    </source>
</evidence>
<gene>
    <name evidence="11" type="ORF">NRP21_04810</name>
</gene>
<accession>A0ABT1WZT5</accession>
<reference evidence="11 12" key="1">
    <citation type="submission" date="2022-06" db="EMBL/GenBank/DDBJ databases">
        <title>Roseomonas CN29.</title>
        <authorList>
            <person name="Cheng Y."/>
            <person name="He X."/>
        </authorList>
    </citation>
    <scope>NUCLEOTIDE SEQUENCE [LARGE SCALE GENOMIC DNA]</scope>
    <source>
        <strain evidence="11 12">CN29</strain>
    </source>
</reference>
<dbReference type="InterPro" id="IPR050835">
    <property type="entry name" value="ABC_transporter_sub-D"/>
</dbReference>
<keyword evidence="6 8" id="KW-1133">Transmembrane helix</keyword>
<dbReference type="PANTHER" id="PTHR11384">
    <property type="entry name" value="ATP-BINDING CASSETTE, SUB-FAMILY D MEMBER"/>
    <property type="match status" value="1"/>
</dbReference>
<evidence type="ECO:0000259" key="10">
    <source>
        <dbReference type="PROSITE" id="PS50929"/>
    </source>
</evidence>
<organism evidence="11 12">
    <name type="scientific">Roseomonas populi</name>
    <dbReference type="NCBI Taxonomy" id="3121582"/>
    <lineage>
        <taxon>Bacteria</taxon>
        <taxon>Pseudomonadati</taxon>
        <taxon>Pseudomonadota</taxon>
        <taxon>Alphaproteobacteria</taxon>
        <taxon>Acetobacterales</taxon>
        <taxon>Roseomonadaceae</taxon>
        <taxon>Roseomonas</taxon>
    </lineage>
</organism>
<evidence type="ECO:0000256" key="3">
    <source>
        <dbReference type="ARBA" id="ARBA00022692"/>
    </source>
</evidence>
<dbReference type="SUPFAM" id="SSF90123">
    <property type="entry name" value="ABC transporter transmembrane region"/>
    <property type="match status" value="1"/>
</dbReference>
<comment type="caution">
    <text evidence="11">The sequence shown here is derived from an EMBL/GenBank/DDBJ whole genome shotgun (WGS) entry which is preliminary data.</text>
</comment>
<evidence type="ECO:0000256" key="7">
    <source>
        <dbReference type="ARBA" id="ARBA00023136"/>
    </source>
</evidence>
<dbReference type="InterPro" id="IPR017871">
    <property type="entry name" value="ABC_transporter-like_CS"/>
</dbReference>
<keyword evidence="3 8" id="KW-0812">Transmembrane</keyword>
<evidence type="ECO:0000256" key="1">
    <source>
        <dbReference type="ARBA" id="ARBA00004651"/>
    </source>
</evidence>
<dbReference type="RefSeq" id="WP_257715037.1">
    <property type="nucleotide sequence ID" value="NZ_JANJOU010000002.1"/>
</dbReference>
<dbReference type="Gene3D" id="3.40.50.300">
    <property type="entry name" value="P-loop containing nucleotide triphosphate hydrolases"/>
    <property type="match status" value="1"/>
</dbReference>
<evidence type="ECO:0000313" key="11">
    <source>
        <dbReference type="EMBL" id="MCR0981367.1"/>
    </source>
</evidence>
<dbReference type="PANTHER" id="PTHR11384:SF59">
    <property type="entry name" value="LYSOSOMAL COBALAMIN TRANSPORTER ABCD4"/>
    <property type="match status" value="1"/>
</dbReference>
<dbReference type="CDD" id="cd03223">
    <property type="entry name" value="ABCD_peroxisomal_ALDP"/>
    <property type="match status" value="1"/>
</dbReference>
<dbReference type="Gene3D" id="1.20.1560.10">
    <property type="entry name" value="ABC transporter type 1, transmembrane domain"/>
    <property type="match status" value="1"/>
</dbReference>
<dbReference type="SUPFAM" id="SSF52540">
    <property type="entry name" value="P-loop containing nucleoside triphosphate hydrolases"/>
    <property type="match status" value="1"/>
</dbReference>
<dbReference type="EMBL" id="JANJOU010000002">
    <property type="protein sequence ID" value="MCR0981367.1"/>
    <property type="molecule type" value="Genomic_DNA"/>
</dbReference>
<dbReference type="Pfam" id="PF00005">
    <property type="entry name" value="ABC_tran"/>
    <property type="match status" value="1"/>
</dbReference>
<feature type="transmembrane region" description="Helical" evidence="8">
    <location>
        <begin position="30"/>
        <end position="51"/>
    </location>
</feature>
<evidence type="ECO:0000313" key="12">
    <source>
        <dbReference type="Proteomes" id="UP001524642"/>
    </source>
</evidence>
<dbReference type="InterPro" id="IPR003593">
    <property type="entry name" value="AAA+_ATPase"/>
</dbReference>